<comment type="caution">
    <text evidence="1">The sequence shown here is derived from an EMBL/GenBank/DDBJ whole genome shotgun (WGS) entry which is preliminary data.</text>
</comment>
<proteinExistence type="predicted"/>
<name>A0ABN0B6N9_9STRE</name>
<protein>
    <submittedName>
        <fullName evidence="1">Uncharacterized protein</fullName>
    </submittedName>
</protein>
<accession>A0ABN0B6N9</accession>
<dbReference type="EMBL" id="AEDY01000026">
    <property type="protein sequence ID" value="EFO54855.1"/>
    <property type="molecule type" value="Genomic_DNA"/>
</dbReference>
<gene>
    <name evidence="1" type="ORF">SIN_0487</name>
</gene>
<organism evidence="1">
    <name type="scientific">Streptococcus infantis SK1302</name>
    <dbReference type="NCBI Taxonomy" id="871237"/>
    <lineage>
        <taxon>Bacteria</taxon>
        <taxon>Bacillati</taxon>
        <taxon>Bacillota</taxon>
        <taxon>Bacilli</taxon>
        <taxon>Lactobacillales</taxon>
        <taxon>Streptococcaceae</taxon>
        <taxon>Streptococcus</taxon>
    </lineage>
</organism>
<sequence length="129" mass="15066">MLEWESVPEDEYEASAAFSENNHYEISTMTLKGKKHLIRLKFPFCHFYQITDRNLFDALHKIPSSPELEYSIYKLETSSLITEVIHRAGGVLAEEDLVHFRIFAKNLVFDLVLYKNQESDIRIEEVVQG</sequence>
<reference evidence="1" key="1">
    <citation type="submission" date="2010-09" db="EMBL/GenBank/DDBJ databases">
        <authorList>
            <person name="Daugherty S.C."/>
            <person name="Kilian M."/>
            <person name="Tettelin H."/>
        </authorList>
    </citation>
    <scope>NUCLEOTIDE SEQUENCE [LARGE SCALE GENOMIC DNA]</scope>
    <source>
        <strain evidence="1">SK1302</strain>
    </source>
</reference>
<evidence type="ECO:0000313" key="1">
    <source>
        <dbReference type="EMBL" id="EFO54855.1"/>
    </source>
</evidence>